<feature type="chain" id="PRO_5043725021" description="Ig-like domain-containing protein" evidence="14">
    <location>
        <begin position="20"/>
        <end position="233"/>
    </location>
</feature>
<dbReference type="RefSeq" id="XP_017578092.2">
    <property type="nucleotide sequence ID" value="XM_017722603.2"/>
</dbReference>
<dbReference type="PANTHER" id="PTHR19944:SF86">
    <property type="entry name" value="HLA CLASS II HISTOCOMPATIBILITY ANTIGEN, DR ALPHA CHAIN"/>
    <property type="match status" value="1"/>
</dbReference>
<keyword evidence="9" id="KW-1015">Disulfide bond</keyword>
<evidence type="ECO:0000313" key="17">
    <source>
        <dbReference type="Proteomes" id="UP001501920"/>
    </source>
</evidence>
<dbReference type="PROSITE" id="PS50835">
    <property type="entry name" value="IG_LIKE"/>
    <property type="match status" value="1"/>
</dbReference>
<dbReference type="Gene3D" id="2.60.40.10">
    <property type="entry name" value="Immunoglobulins"/>
    <property type="match status" value="1"/>
</dbReference>
<dbReference type="PANTHER" id="PTHR19944">
    <property type="entry name" value="MHC CLASS II-RELATED"/>
    <property type="match status" value="1"/>
</dbReference>
<keyword evidence="17" id="KW-1185">Reference proteome</keyword>
<keyword evidence="11" id="KW-0491">MHC II</keyword>
<dbReference type="InterPro" id="IPR011162">
    <property type="entry name" value="MHC_I/II-like_Ag-recog"/>
</dbReference>
<dbReference type="OMA" id="ISESPEW"/>
<dbReference type="InterPro" id="IPR036179">
    <property type="entry name" value="Ig-like_dom_sf"/>
</dbReference>
<dbReference type="InterPro" id="IPR003597">
    <property type="entry name" value="Ig_C1-set"/>
</dbReference>
<dbReference type="AlphaFoldDB" id="A0A3B4C4E1"/>
<keyword evidence="8 13" id="KW-0472">Membrane</keyword>
<evidence type="ECO:0000256" key="8">
    <source>
        <dbReference type="ARBA" id="ARBA00023136"/>
    </source>
</evidence>
<dbReference type="GO" id="GO:0002250">
    <property type="term" value="P:adaptive immune response"/>
    <property type="evidence" value="ECO:0007669"/>
    <property type="project" value="UniProtKB-KW"/>
</dbReference>
<feature type="domain" description="Ig-like" evidence="15">
    <location>
        <begin position="96"/>
        <end position="190"/>
    </location>
</feature>
<dbReference type="InterPro" id="IPR001003">
    <property type="entry name" value="MHC_II_a_N"/>
</dbReference>
<dbReference type="GeneTree" id="ENSGT00940000161847"/>
<reference evidence="16 17" key="1">
    <citation type="submission" date="2020-10" db="EMBL/GenBank/DDBJ databases">
        <title>Pygocentrus nattereri (red-bellied piranha) genome, fPygNat1, primary haplotype.</title>
        <authorList>
            <person name="Myers G."/>
            <person name="Meyer A."/>
            <person name="Karagic N."/>
            <person name="Pippel M."/>
            <person name="Winkler S."/>
            <person name="Tracey A."/>
            <person name="Wood J."/>
            <person name="Formenti G."/>
            <person name="Howe K."/>
            <person name="Fedrigo O."/>
            <person name="Jarvis E.D."/>
        </authorList>
    </citation>
    <scope>NUCLEOTIDE SEQUENCE [LARGE SCALE GENOMIC DNA]</scope>
</reference>
<evidence type="ECO:0000256" key="12">
    <source>
        <dbReference type="ARBA" id="ARBA00023319"/>
    </source>
</evidence>
<dbReference type="OrthoDB" id="8925804at2759"/>
<dbReference type="InterPro" id="IPR003006">
    <property type="entry name" value="Ig/MHC_CS"/>
</dbReference>
<dbReference type="SUPFAM" id="SSF48726">
    <property type="entry name" value="Immunoglobulin"/>
    <property type="match status" value="1"/>
</dbReference>
<name>A0A3B4C4E1_PYGNA</name>
<keyword evidence="7" id="KW-1064">Adaptive immunity</keyword>
<accession>A0A3B4C4E1</accession>
<evidence type="ECO:0000256" key="7">
    <source>
        <dbReference type="ARBA" id="ARBA00023130"/>
    </source>
</evidence>
<keyword evidence="6 13" id="KW-1133">Transmembrane helix</keyword>
<dbReference type="SMART" id="SM00407">
    <property type="entry name" value="IGc1"/>
    <property type="match status" value="1"/>
</dbReference>
<protein>
    <recommendedName>
        <fullName evidence="15">Ig-like domain-containing protein</fullName>
    </recommendedName>
</protein>
<keyword evidence="10" id="KW-0325">Glycoprotein</keyword>
<keyword evidence="4 14" id="KW-0732">Signal</keyword>
<dbReference type="InterPro" id="IPR013783">
    <property type="entry name" value="Ig-like_fold"/>
</dbReference>
<keyword evidence="3 13" id="KW-0812">Transmembrane</keyword>
<dbReference type="SMART" id="SM00920">
    <property type="entry name" value="MHC_II_alpha"/>
    <property type="match status" value="1"/>
</dbReference>
<evidence type="ECO:0000256" key="4">
    <source>
        <dbReference type="ARBA" id="ARBA00022729"/>
    </source>
</evidence>
<dbReference type="Gene3D" id="3.10.320.10">
    <property type="entry name" value="Class II Histocompatibility Antigen, M Beta Chain, Chain B, domain 1"/>
    <property type="match status" value="1"/>
</dbReference>
<evidence type="ECO:0000256" key="9">
    <source>
        <dbReference type="ARBA" id="ARBA00023157"/>
    </source>
</evidence>
<comment type="subcellular location">
    <subcellularLocation>
        <location evidence="1">Membrane</location>
        <topology evidence="1">Single-pass type I membrane protein</topology>
    </subcellularLocation>
</comment>
<evidence type="ECO:0000256" key="1">
    <source>
        <dbReference type="ARBA" id="ARBA00004479"/>
    </source>
</evidence>
<evidence type="ECO:0000256" key="13">
    <source>
        <dbReference type="SAM" id="Phobius"/>
    </source>
</evidence>
<dbReference type="GeneID" id="108442524"/>
<reference evidence="16" key="2">
    <citation type="submission" date="2025-08" db="UniProtKB">
        <authorList>
            <consortium name="Ensembl"/>
        </authorList>
    </citation>
    <scope>IDENTIFICATION</scope>
</reference>
<proteinExistence type="inferred from homology"/>
<sequence>MKPCLILIWAAFLSTEAKTQHRVVGLILCSDTEREVMYGDNEEEMYHIDFSKMKGVMTLPRFSEPISYPIAYESSMGRMEVCKSSLKIWTKNYSNPEPLDAPQSSIYSKDELEVGFENTLICYITGFYPPHVKVSWTKNNVNVTDEVSLSRYYPTKDGSFNVVSFLKFIPEQGDIYTCTVEHAALDSPLTRTWDVEVTLPNVGLSIFCGVGLAAGMMGVAVGTFFFIKGNNCK</sequence>
<evidence type="ECO:0000256" key="6">
    <source>
        <dbReference type="ARBA" id="ARBA00022989"/>
    </source>
</evidence>
<evidence type="ECO:0000313" key="16">
    <source>
        <dbReference type="Ensembl" id="ENSPNAP00000005726.2"/>
    </source>
</evidence>
<evidence type="ECO:0000256" key="11">
    <source>
        <dbReference type="ARBA" id="ARBA00023182"/>
    </source>
</evidence>
<feature type="signal peptide" evidence="14">
    <location>
        <begin position="1"/>
        <end position="19"/>
    </location>
</feature>
<evidence type="ECO:0000256" key="14">
    <source>
        <dbReference type="SAM" id="SignalP"/>
    </source>
</evidence>
<organism evidence="16 17">
    <name type="scientific">Pygocentrus nattereri</name>
    <name type="common">Red-bellied piranha</name>
    <dbReference type="NCBI Taxonomy" id="42514"/>
    <lineage>
        <taxon>Eukaryota</taxon>
        <taxon>Metazoa</taxon>
        <taxon>Chordata</taxon>
        <taxon>Craniata</taxon>
        <taxon>Vertebrata</taxon>
        <taxon>Euteleostomi</taxon>
        <taxon>Actinopterygii</taxon>
        <taxon>Neopterygii</taxon>
        <taxon>Teleostei</taxon>
        <taxon>Ostariophysi</taxon>
        <taxon>Characiformes</taxon>
        <taxon>Characoidei</taxon>
        <taxon>Pygocentrus</taxon>
    </lineage>
</organism>
<keyword evidence="5" id="KW-0391">Immunity</keyword>
<dbReference type="SUPFAM" id="SSF54452">
    <property type="entry name" value="MHC antigen-recognition domain"/>
    <property type="match status" value="1"/>
</dbReference>
<dbReference type="InterPro" id="IPR007110">
    <property type="entry name" value="Ig-like_dom"/>
</dbReference>
<evidence type="ECO:0000256" key="3">
    <source>
        <dbReference type="ARBA" id="ARBA00022692"/>
    </source>
</evidence>
<evidence type="ECO:0000256" key="5">
    <source>
        <dbReference type="ARBA" id="ARBA00022859"/>
    </source>
</evidence>
<dbReference type="Proteomes" id="UP001501920">
    <property type="component" value="Chromosome 29"/>
</dbReference>
<dbReference type="PROSITE" id="PS00290">
    <property type="entry name" value="IG_MHC"/>
    <property type="match status" value="1"/>
</dbReference>
<dbReference type="InterPro" id="IPR014745">
    <property type="entry name" value="MHC_II_a/b_N"/>
</dbReference>
<dbReference type="Pfam" id="PF00993">
    <property type="entry name" value="MHC_II_alpha"/>
    <property type="match status" value="1"/>
</dbReference>
<dbReference type="InterPro" id="IPR050160">
    <property type="entry name" value="MHC/Immunoglobulin"/>
</dbReference>
<dbReference type="GO" id="GO:0042613">
    <property type="term" value="C:MHC class II protein complex"/>
    <property type="evidence" value="ECO:0007669"/>
    <property type="project" value="UniProtKB-KW"/>
</dbReference>
<dbReference type="GO" id="GO:0002504">
    <property type="term" value="P:antigen processing and presentation of peptide or polysaccharide antigen via MHC class II"/>
    <property type="evidence" value="ECO:0007669"/>
    <property type="project" value="UniProtKB-KW"/>
</dbReference>
<dbReference type="Pfam" id="PF07654">
    <property type="entry name" value="C1-set"/>
    <property type="match status" value="1"/>
</dbReference>
<feature type="transmembrane region" description="Helical" evidence="13">
    <location>
        <begin position="204"/>
        <end position="227"/>
    </location>
</feature>
<keyword evidence="12" id="KW-0393">Immunoglobulin domain</keyword>
<comment type="similarity">
    <text evidence="2">Belongs to the MHC class II family.</text>
</comment>
<dbReference type="Ensembl" id="ENSPNAT00000004796.2">
    <property type="protein sequence ID" value="ENSPNAP00000005726.2"/>
    <property type="gene ID" value="ENSPNAG00000012437.2"/>
</dbReference>
<reference evidence="16" key="3">
    <citation type="submission" date="2025-09" db="UniProtKB">
        <authorList>
            <consortium name="Ensembl"/>
        </authorList>
    </citation>
    <scope>IDENTIFICATION</scope>
</reference>
<evidence type="ECO:0000256" key="10">
    <source>
        <dbReference type="ARBA" id="ARBA00023180"/>
    </source>
</evidence>
<evidence type="ECO:0000259" key="15">
    <source>
        <dbReference type="PROSITE" id="PS50835"/>
    </source>
</evidence>
<evidence type="ECO:0000256" key="2">
    <source>
        <dbReference type="ARBA" id="ARBA00007394"/>
    </source>
</evidence>